<gene>
    <name evidence="3" type="ORF">CBO05P2_072</name>
</gene>
<keyword evidence="3" id="KW-0347">Helicase</keyword>
<keyword evidence="1" id="KW-0175">Coiled coil</keyword>
<dbReference type="InterPro" id="IPR029063">
    <property type="entry name" value="SAM-dependent_MTases_sf"/>
</dbReference>
<dbReference type="Pfam" id="PF00271">
    <property type="entry name" value="Helicase_C"/>
    <property type="match status" value="1"/>
</dbReference>
<reference evidence="3" key="1">
    <citation type="submission" date="2013-10" db="EMBL/GenBank/DDBJ databases">
        <title>Draft genome sequence of Clostridium botulinum type B strain Osaka05.</title>
        <authorList>
            <person name="Sakaguchi Y."/>
            <person name="Hosomi K."/>
            <person name="Uchiyama J."/>
            <person name="Ogura Y."/>
            <person name="Sakaguchi M."/>
            <person name="Kohda T."/>
            <person name="Mukamoto M."/>
            <person name="Misawa N."/>
            <person name="Matsuzaki S."/>
            <person name="Hayashi T."/>
            <person name="Kozaki S."/>
        </authorList>
    </citation>
    <scope>NUCLEOTIDE SEQUENCE</scope>
    <source>
        <strain evidence="3">Osaka05</strain>
    </source>
</reference>
<name>A0A060N5D2_CLOBO</name>
<keyword evidence="3" id="KW-0067">ATP-binding</keyword>
<dbReference type="SUPFAM" id="SSF53335">
    <property type="entry name" value="S-adenosyl-L-methionine-dependent methyltransferases"/>
    <property type="match status" value="1"/>
</dbReference>
<keyword evidence="3" id="KW-0547">Nucleotide-binding</keyword>
<protein>
    <submittedName>
        <fullName evidence="3">Superfamily II DNA and RNA helicase</fullName>
    </submittedName>
</protein>
<feature type="domain" description="Helicase C-terminal" evidence="2">
    <location>
        <begin position="1205"/>
        <end position="1380"/>
    </location>
</feature>
<evidence type="ECO:0000313" key="3">
    <source>
        <dbReference type="EMBL" id="BAO05097.1"/>
    </source>
</evidence>
<organism evidence="3">
    <name type="scientific">Clostridium botulinum B str. Osaka05</name>
    <dbReference type="NCBI Taxonomy" id="1407017"/>
    <lineage>
        <taxon>Bacteria</taxon>
        <taxon>Bacillati</taxon>
        <taxon>Bacillota</taxon>
        <taxon>Clostridia</taxon>
        <taxon>Eubacteriales</taxon>
        <taxon>Clostridiaceae</taxon>
        <taxon>Clostridium</taxon>
    </lineage>
</organism>
<dbReference type="PANTHER" id="PTHR41313">
    <property type="entry name" value="ADENINE-SPECIFIC METHYLTRANSFERASE"/>
    <property type="match status" value="1"/>
</dbReference>
<dbReference type="GO" id="GO:0004386">
    <property type="term" value="F:helicase activity"/>
    <property type="evidence" value="ECO:0007669"/>
    <property type="project" value="UniProtKB-KW"/>
</dbReference>
<dbReference type="InterPro" id="IPR027417">
    <property type="entry name" value="P-loop_NTPase"/>
</dbReference>
<proteinExistence type="predicted"/>
<keyword evidence="3" id="KW-0378">Hydrolase</keyword>
<dbReference type="Gene3D" id="3.40.50.150">
    <property type="entry name" value="Vaccinia Virus protein VP39"/>
    <property type="match status" value="1"/>
</dbReference>
<dbReference type="PRINTS" id="PR00507">
    <property type="entry name" value="N12N6MTFRASE"/>
</dbReference>
<sequence length="1618" mass="186182">MSFITQSLFDFLDKGKEILHKTKEKSKKKKLTKEKSQSKVTQIDFFNLNPDITQNNKLKNEKFELKQIEDNSILTRIKNNIIAIKLAKKLKQQVRKADMFEKDLISQYSGWGGLQDLFQQNKYIKEREKIEKLLTEEEYRNALSSINTSFYTNKTIISFIYSALKKMGFKHGRILEPSCGIGNFIGYMPQDIKSNSNIIGIEKEGLAASIAAQLYQNAEIQNTGFENARILDNYFDVVVGNVPFGNIKVHDKNYNKYALSIHNYFIVKSLDKVRPGGVVALITSSFTMGSKTTKVREIIGEKANLIAAIKLPNIAFDNTNTTVVSDILILQKKLENNTQSNISKWLQVNNEINEYFSNNPKMIAGNIKEISGPFGKTYTVELNDNLEENLNEILEYIPQEIYKEIDVEEKDVIWADDSIIEDEYVVLNNKLYQNNNGILVEQKLSSSSITFKRITNMIALKNQVQHIINIQLDNCSDDVLKEEQLKLNTIYDKFVLSYGYINNTANSRAYNKDSYYNLISSIEIVENDKISKGDIFTKRTIQLPKIVTKADSIEEAYYITLGEKGKLDFSRIASLVSKSEKEVIAYLNGKLIFFNPATEQWETEDDYLSGNVRKKLNLARQEANFDEKFKINITALEKVQPAPITAEDITVNFGATWVPKDIYKDFILYILEANNIDIEFNKIDASWEISVYGCPYSILNYKYGTERKNAIAVIAAGLNLKVPNVYDTIIDPDTDKKKRVLNAKESMLAIQKLEEIQIEFNNWIFKDLKRRRILEEQYNKTFNSVVPRRYNGDHLVFPYKNPNIKFRSNQLRAIARCLNGNSSLLAHCVGAGKTFIMTAAAMKLKQMGTINKPLFAIPNHLVESGQFAREFHLLYPHAKVLSASSKDFTKQNRKKLISKIALFDWDAIIIGHSSFDRISVSIEKQEKYIHDEISEIEDFIKEMDSEEDRVSTRKLEKIKENLEARLKKLSSSNTEQFINFEQLGVDSLFLDEAHNYKNLFFKTKMGNIKGIQVGDAQRATNLLQKIQYLYEIRGEGKGVVFATGTPVSNSMVEVYTMQRYLQPQILKEHDIYFFDQWASTFGKIVNSLEVDVTGQNLQIEQRFAKFNNIPELSTLFRITSDVVTKDMINLPGPMLDTGKPIPVEVTPSSRVKEYISYLADRAKLIKTSKVDPKRDNMLKITTEGKKIALDYRLMFPNAGEDSYNKIKACAEKVYEEWKNGKELRLTQLIFCNYGTPGNKDFNLYAEIVKELNTLGIPKEDIGIIHDAKTPAKKQKLINAFKEGDIRILIGSISKMGEGLNAQDRIIATHELDVPWKPAEIVQLEGRMLRQGNINPKVRIYRYICKGTFDAFAWQTISRKANFIEQFMKGDTTIREMEDLGDGALDYETMVAIASENPLIMERMKMQTEVSKYSLLEAKHKNNIFRLQDKILNAKNRINTFTNRYTNILDDINQRTKETIVTNEDDSREDIENKFKFIFYTNDNHIMEDRLEVGSYIIEKFKNLSISDDIVYLGKYRGFEIGIQKKLLSENQLARVLKIKYKNQYEIESSSSEIGITRRIDNLLSKLEEKANQTKNIIEEEKEILKSAEMEVKAPFRYTKELIKAKRKLKEIEQNLCKQ</sequence>
<dbReference type="InterPro" id="IPR052933">
    <property type="entry name" value="DNA_Protect_Modify"/>
</dbReference>
<dbReference type="HOGENOM" id="CLU_000181_8_5_9"/>
<dbReference type="PANTHER" id="PTHR41313:SF1">
    <property type="entry name" value="DNA METHYLASE ADENINE-SPECIFIC DOMAIN-CONTAINING PROTEIN"/>
    <property type="match status" value="1"/>
</dbReference>
<dbReference type="InterPro" id="IPR014001">
    <property type="entry name" value="Helicase_ATP-bd"/>
</dbReference>
<dbReference type="RefSeq" id="WP_030032247.1">
    <property type="nucleotide sequence ID" value="NZ_BA000059.1"/>
</dbReference>
<dbReference type="SMART" id="SM00487">
    <property type="entry name" value="DEXDc"/>
    <property type="match status" value="1"/>
</dbReference>
<dbReference type="Proteomes" id="UP000054164">
    <property type="component" value="Unassembled WGS sequence"/>
</dbReference>
<dbReference type="EMBL" id="BA000059">
    <property type="protein sequence ID" value="BAO05097.1"/>
    <property type="molecule type" value="Genomic_DNA"/>
</dbReference>
<evidence type="ECO:0000259" key="2">
    <source>
        <dbReference type="PROSITE" id="PS51194"/>
    </source>
</evidence>
<dbReference type="SUPFAM" id="SSF52540">
    <property type="entry name" value="P-loop containing nucleoside triphosphate hydrolases"/>
    <property type="match status" value="2"/>
</dbReference>
<accession>A0A060N5D2</accession>
<dbReference type="PROSITE" id="PS51194">
    <property type="entry name" value="HELICASE_CTER"/>
    <property type="match status" value="1"/>
</dbReference>
<feature type="coiled-coil region" evidence="1">
    <location>
        <begin position="1559"/>
        <end position="1590"/>
    </location>
</feature>
<evidence type="ECO:0000256" key="1">
    <source>
        <dbReference type="SAM" id="Coils"/>
    </source>
</evidence>
<dbReference type="InterPro" id="IPR001650">
    <property type="entry name" value="Helicase_C-like"/>
</dbReference>
<dbReference type="Gene3D" id="3.40.50.300">
    <property type="entry name" value="P-loop containing nucleotide triphosphate hydrolases"/>
    <property type="match status" value="2"/>
</dbReference>